<sequence>MSKMLRIPPLSAELCGLAQAAEIIGDRWTLLILREAFYGVTRFEDLRTDIGASRHTLSSRLAAMVEGGLLSKSAYQEPGTRERYEYVLTEKGRSLGPILMATMEWGHKYLLGNAPHVMLTEKESGQPLQQVLITRQGKIVTLEQAQLTPTVQADVTKSLG</sequence>
<dbReference type="SUPFAM" id="SSF46785">
    <property type="entry name" value="Winged helix' DNA-binding domain"/>
    <property type="match status" value="1"/>
</dbReference>
<keyword evidence="2" id="KW-0238">DNA-binding</keyword>
<dbReference type="Pfam" id="PF01638">
    <property type="entry name" value="HxlR"/>
    <property type="match status" value="1"/>
</dbReference>
<evidence type="ECO:0000256" key="2">
    <source>
        <dbReference type="ARBA" id="ARBA00023125"/>
    </source>
</evidence>
<keyword evidence="3" id="KW-0804">Transcription</keyword>
<proteinExistence type="predicted"/>
<dbReference type="RefSeq" id="WP_076941169.1">
    <property type="nucleotide sequence ID" value="NZ_MOXD01000002.1"/>
</dbReference>
<dbReference type="PANTHER" id="PTHR33204:SF18">
    <property type="entry name" value="TRANSCRIPTIONAL REGULATORY PROTEIN"/>
    <property type="match status" value="1"/>
</dbReference>
<dbReference type="EMBL" id="MOXD01000002">
    <property type="protein sequence ID" value="OMQ25773.1"/>
    <property type="molecule type" value="Genomic_DNA"/>
</dbReference>
<evidence type="ECO:0000259" key="4">
    <source>
        <dbReference type="PROSITE" id="PS51118"/>
    </source>
</evidence>
<protein>
    <submittedName>
        <fullName evidence="5">Transcriptional regulator</fullName>
    </submittedName>
</protein>
<dbReference type="InterPro" id="IPR036390">
    <property type="entry name" value="WH_DNA-bd_sf"/>
</dbReference>
<feature type="domain" description="HTH hxlR-type" evidence="4">
    <location>
        <begin position="15"/>
        <end position="114"/>
    </location>
</feature>
<dbReference type="PROSITE" id="PS51118">
    <property type="entry name" value="HTH_HXLR"/>
    <property type="match status" value="1"/>
</dbReference>
<gene>
    <name evidence="5" type="ORF">BMI79_05590</name>
</gene>
<reference evidence="5 6" key="1">
    <citation type="submission" date="2016-11" db="EMBL/GenBank/DDBJ databases">
        <title>Rahnella oryzae sp. nov., isolated from rice root.</title>
        <authorList>
            <person name="Zhang X.-X."/>
            <person name="Zhang J."/>
        </authorList>
    </citation>
    <scope>NUCLEOTIDE SEQUENCE [LARGE SCALE GENOMIC DNA]</scope>
    <source>
        <strain evidence="5 6">J11-6</strain>
    </source>
</reference>
<dbReference type="OrthoDB" id="9807069at2"/>
<dbReference type="Proteomes" id="UP000216021">
    <property type="component" value="Unassembled WGS sequence"/>
</dbReference>
<evidence type="ECO:0000313" key="6">
    <source>
        <dbReference type="Proteomes" id="UP000216021"/>
    </source>
</evidence>
<evidence type="ECO:0000313" key="5">
    <source>
        <dbReference type="EMBL" id="OMQ25773.1"/>
    </source>
</evidence>
<dbReference type="STRING" id="2034155.BMI79_05590"/>
<keyword evidence="1" id="KW-0805">Transcription regulation</keyword>
<name>A0A1S8CP82_9GAMM</name>
<accession>A0A1S8CP82</accession>
<evidence type="ECO:0000256" key="3">
    <source>
        <dbReference type="ARBA" id="ARBA00023163"/>
    </source>
</evidence>
<comment type="caution">
    <text evidence="5">The sequence shown here is derived from an EMBL/GenBank/DDBJ whole genome shotgun (WGS) entry which is preliminary data.</text>
</comment>
<dbReference type="GO" id="GO:0003677">
    <property type="term" value="F:DNA binding"/>
    <property type="evidence" value="ECO:0007669"/>
    <property type="project" value="UniProtKB-KW"/>
</dbReference>
<dbReference type="AlphaFoldDB" id="A0A1S8CP82"/>
<keyword evidence="6" id="KW-1185">Reference proteome</keyword>
<evidence type="ECO:0000256" key="1">
    <source>
        <dbReference type="ARBA" id="ARBA00023015"/>
    </source>
</evidence>
<dbReference type="InterPro" id="IPR002577">
    <property type="entry name" value="HTH_HxlR"/>
</dbReference>
<dbReference type="Gene3D" id="1.10.10.10">
    <property type="entry name" value="Winged helix-like DNA-binding domain superfamily/Winged helix DNA-binding domain"/>
    <property type="match status" value="1"/>
</dbReference>
<dbReference type="InterPro" id="IPR036388">
    <property type="entry name" value="WH-like_DNA-bd_sf"/>
</dbReference>
<dbReference type="PANTHER" id="PTHR33204">
    <property type="entry name" value="TRANSCRIPTIONAL REGULATOR, MARR FAMILY"/>
    <property type="match status" value="1"/>
</dbReference>
<organism evidence="5 6">
    <name type="scientific">Serratia oryzae</name>
    <dbReference type="NCBI Taxonomy" id="2034155"/>
    <lineage>
        <taxon>Bacteria</taxon>
        <taxon>Pseudomonadati</taxon>
        <taxon>Pseudomonadota</taxon>
        <taxon>Gammaproteobacteria</taxon>
        <taxon>Enterobacterales</taxon>
        <taxon>Yersiniaceae</taxon>
        <taxon>Serratia</taxon>
    </lineage>
</organism>